<dbReference type="GO" id="GO:0005109">
    <property type="term" value="F:frizzled binding"/>
    <property type="evidence" value="ECO:0007669"/>
    <property type="project" value="TreeGrafter"/>
</dbReference>
<evidence type="ECO:0000256" key="3">
    <source>
        <dbReference type="ARBA" id="ARBA00022473"/>
    </source>
</evidence>
<evidence type="ECO:0000256" key="8">
    <source>
        <dbReference type="RuleBase" id="RU003500"/>
    </source>
</evidence>
<dbReference type="Proteomes" id="UP000728032">
    <property type="component" value="Unassembled WGS sequence"/>
</dbReference>
<dbReference type="InterPro" id="IPR043158">
    <property type="entry name" value="Wnt_C"/>
</dbReference>
<dbReference type="PANTHER" id="PTHR12027">
    <property type="entry name" value="WNT RELATED"/>
    <property type="match status" value="1"/>
</dbReference>
<dbReference type="SMART" id="SM00097">
    <property type="entry name" value="WNT1"/>
    <property type="match status" value="1"/>
</dbReference>
<evidence type="ECO:0000313" key="9">
    <source>
        <dbReference type="EMBL" id="CAD7651031.1"/>
    </source>
</evidence>
<keyword evidence="6 8" id="KW-0879">Wnt signaling pathway</keyword>
<comment type="subcellular location">
    <subcellularLocation>
        <location evidence="1 8">Secreted</location>
        <location evidence="1 8">Extracellular space</location>
        <location evidence="1 8">Extracellular matrix</location>
    </subcellularLocation>
</comment>
<reference evidence="9" key="1">
    <citation type="submission" date="2020-11" db="EMBL/GenBank/DDBJ databases">
        <authorList>
            <person name="Tran Van P."/>
        </authorList>
    </citation>
    <scope>NUCLEOTIDE SEQUENCE</scope>
</reference>
<protein>
    <recommendedName>
        <fullName evidence="8">Protein Wnt</fullName>
    </recommendedName>
</protein>
<evidence type="ECO:0000256" key="1">
    <source>
        <dbReference type="ARBA" id="ARBA00004498"/>
    </source>
</evidence>
<dbReference type="Gene3D" id="3.30.2460.20">
    <property type="match status" value="1"/>
</dbReference>
<keyword evidence="7" id="KW-1015">Disulfide bond</keyword>
<dbReference type="PANTHER" id="PTHR12027:SF37">
    <property type="entry name" value="PROTEIN WNT"/>
    <property type="match status" value="1"/>
</dbReference>
<gene>
    <name evidence="9" type="ORF">ONB1V03_LOCUS8108</name>
</gene>
<evidence type="ECO:0000256" key="2">
    <source>
        <dbReference type="ARBA" id="ARBA00005683"/>
    </source>
</evidence>
<evidence type="ECO:0000256" key="7">
    <source>
        <dbReference type="ARBA" id="ARBA00023157"/>
    </source>
</evidence>
<dbReference type="GO" id="GO:0005125">
    <property type="term" value="F:cytokine activity"/>
    <property type="evidence" value="ECO:0007669"/>
    <property type="project" value="TreeGrafter"/>
</dbReference>
<organism evidence="9">
    <name type="scientific">Oppiella nova</name>
    <dbReference type="NCBI Taxonomy" id="334625"/>
    <lineage>
        <taxon>Eukaryota</taxon>
        <taxon>Metazoa</taxon>
        <taxon>Ecdysozoa</taxon>
        <taxon>Arthropoda</taxon>
        <taxon>Chelicerata</taxon>
        <taxon>Arachnida</taxon>
        <taxon>Acari</taxon>
        <taxon>Acariformes</taxon>
        <taxon>Sarcoptiformes</taxon>
        <taxon>Oribatida</taxon>
        <taxon>Brachypylina</taxon>
        <taxon>Oppioidea</taxon>
        <taxon>Oppiidae</taxon>
        <taxon>Oppiella</taxon>
    </lineage>
</organism>
<dbReference type="OrthoDB" id="5945655at2759"/>
<comment type="function">
    <text evidence="8">Ligand for members of the frizzled family of seven transmembrane receptors.</text>
</comment>
<keyword evidence="3 8" id="KW-0217">Developmental protein</keyword>
<keyword evidence="4" id="KW-0964">Secreted</keyword>
<dbReference type="GO" id="GO:0060070">
    <property type="term" value="P:canonical Wnt signaling pathway"/>
    <property type="evidence" value="ECO:0007669"/>
    <property type="project" value="TreeGrafter"/>
</dbReference>
<name>A0A7R9M008_9ACAR</name>
<evidence type="ECO:0000256" key="6">
    <source>
        <dbReference type="ARBA" id="ARBA00022687"/>
    </source>
</evidence>
<comment type="similarity">
    <text evidence="2 8">Belongs to the Wnt family.</text>
</comment>
<proteinExistence type="inferred from homology"/>
<evidence type="ECO:0000256" key="5">
    <source>
        <dbReference type="ARBA" id="ARBA00022530"/>
    </source>
</evidence>
<accession>A0A7R9M008</accession>
<dbReference type="Pfam" id="PF00110">
    <property type="entry name" value="wnt"/>
    <property type="match status" value="1"/>
</dbReference>
<evidence type="ECO:0000313" key="10">
    <source>
        <dbReference type="Proteomes" id="UP000728032"/>
    </source>
</evidence>
<dbReference type="AlphaFoldDB" id="A0A7R9M008"/>
<dbReference type="InterPro" id="IPR005817">
    <property type="entry name" value="Wnt"/>
</dbReference>
<dbReference type="GO" id="GO:0030182">
    <property type="term" value="P:neuron differentiation"/>
    <property type="evidence" value="ECO:0007669"/>
    <property type="project" value="TreeGrafter"/>
</dbReference>
<sequence>MPGLDRLQRHYCRHNPAIIESIAAGVRLGIRECQLQFRHYQWNCSTNGRDLTLFGRQVLSALSRETAFIYAITSAGVVHSIARWCSAGQLPNCACDPRRVPGRRGRDLNGEFAWGGCSQYIRFATLFARKFVDRQDRHVRDAMALMHLHNNRVGRKIVLKNARLVCKCHGVSASCLVRTCWRITGDFRAVSSQLMAKYAGAKRVKLVQTRDRYTGAVRRVRGANRLGQGGLTYTQNELIYLDTSPDYCNVSHKYGFSGTEGRVCNKTSTSAADSCDIICCGSGYRTQRLTVRYKCRCRFYWCCHVKCQVQSIRTI</sequence>
<keyword evidence="5" id="KW-0272">Extracellular matrix</keyword>
<dbReference type="PRINTS" id="PR01349">
    <property type="entry name" value="WNTPROTEIN"/>
</dbReference>
<dbReference type="EMBL" id="OC919275">
    <property type="protein sequence ID" value="CAD7651031.1"/>
    <property type="molecule type" value="Genomic_DNA"/>
</dbReference>
<evidence type="ECO:0000256" key="4">
    <source>
        <dbReference type="ARBA" id="ARBA00022525"/>
    </source>
</evidence>
<keyword evidence="10" id="KW-1185">Reference proteome</keyword>
<dbReference type="GO" id="GO:0005615">
    <property type="term" value="C:extracellular space"/>
    <property type="evidence" value="ECO:0007669"/>
    <property type="project" value="TreeGrafter"/>
</dbReference>
<dbReference type="EMBL" id="CAJPVJ010004450">
    <property type="protein sequence ID" value="CAG2168621.1"/>
    <property type="molecule type" value="Genomic_DNA"/>
</dbReference>
<dbReference type="GO" id="GO:0045165">
    <property type="term" value="P:cell fate commitment"/>
    <property type="evidence" value="ECO:0007669"/>
    <property type="project" value="TreeGrafter"/>
</dbReference>